<dbReference type="EMBL" id="JAIFRP010000013">
    <property type="protein sequence ID" value="KAK2586412.1"/>
    <property type="molecule type" value="Genomic_DNA"/>
</dbReference>
<feature type="region of interest" description="Disordered" evidence="3">
    <location>
        <begin position="487"/>
        <end position="507"/>
    </location>
</feature>
<evidence type="ECO:0000313" key="5">
    <source>
        <dbReference type="EMBL" id="KAK2586412.1"/>
    </source>
</evidence>
<evidence type="ECO:0000313" key="6">
    <source>
        <dbReference type="Proteomes" id="UP001258017"/>
    </source>
</evidence>
<dbReference type="AlphaFoldDB" id="A0AAD9VUC2"/>
<reference evidence="5" key="1">
    <citation type="submission" date="2021-08" db="EMBL/GenBank/DDBJ databases">
        <authorList>
            <person name="Misof B."/>
            <person name="Oliver O."/>
            <person name="Podsiadlowski L."/>
            <person name="Donath A."/>
            <person name="Peters R."/>
            <person name="Mayer C."/>
            <person name="Rust J."/>
            <person name="Gunkel S."/>
            <person name="Lesny P."/>
            <person name="Martin S."/>
            <person name="Oeyen J.P."/>
            <person name="Petersen M."/>
            <person name="Panagiotis P."/>
            <person name="Wilbrandt J."/>
            <person name="Tanja T."/>
        </authorList>
    </citation>
    <scope>NUCLEOTIDE SEQUENCE</scope>
    <source>
        <strain evidence="5">GBR_01_08_01A</strain>
        <tissue evidence="5">Thorax + abdomen</tissue>
    </source>
</reference>
<dbReference type="SMART" id="SM00369">
    <property type="entry name" value="LRR_TYP"/>
    <property type="match status" value="8"/>
</dbReference>
<feature type="chain" id="PRO_5042120264" description="Connectin" evidence="4">
    <location>
        <begin position="28"/>
        <end position="546"/>
    </location>
</feature>
<gene>
    <name evidence="5" type="ORF">KPH14_010697</name>
</gene>
<dbReference type="FunFam" id="3.80.10.10:FF:001360">
    <property type="entry name" value="Uncharacterized protein"/>
    <property type="match status" value="1"/>
</dbReference>
<evidence type="ECO:0000256" key="4">
    <source>
        <dbReference type="SAM" id="SignalP"/>
    </source>
</evidence>
<dbReference type="InterPro" id="IPR001611">
    <property type="entry name" value="Leu-rich_rpt"/>
</dbReference>
<proteinExistence type="predicted"/>
<comment type="caution">
    <text evidence="5">The sequence shown here is derived from an EMBL/GenBank/DDBJ whole genome shotgun (WGS) entry which is preliminary data.</text>
</comment>
<accession>A0AAD9VUC2</accession>
<evidence type="ECO:0008006" key="7">
    <source>
        <dbReference type="Google" id="ProtNLM"/>
    </source>
</evidence>
<dbReference type="PANTHER" id="PTHR24366:SF96">
    <property type="entry name" value="LEUCINE RICH REPEAT CONTAINING 53"/>
    <property type="match status" value="1"/>
</dbReference>
<keyword evidence="4" id="KW-0732">Signal</keyword>
<evidence type="ECO:0000256" key="2">
    <source>
        <dbReference type="ARBA" id="ARBA00022737"/>
    </source>
</evidence>
<evidence type="ECO:0000256" key="3">
    <source>
        <dbReference type="SAM" id="MobiDB-lite"/>
    </source>
</evidence>
<dbReference type="Proteomes" id="UP001258017">
    <property type="component" value="Unassembled WGS sequence"/>
</dbReference>
<feature type="signal peptide" evidence="4">
    <location>
        <begin position="1"/>
        <end position="27"/>
    </location>
</feature>
<dbReference type="PROSITE" id="PS51450">
    <property type="entry name" value="LRR"/>
    <property type="match status" value="2"/>
</dbReference>
<evidence type="ECO:0000256" key="1">
    <source>
        <dbReference type="ARBA" id="ARBA00022614"/>
    </source>
</evidence>
<dbReference type="InterPro" id="IPR003591">
    <property type="entry name" value="Leu-rich_rpt_typical-subtyp"/>
</dbReference>
<protein>
    <recommendedName>
        <fullName evidence="7">Connectin</fullName>
    </recommendedName>
</protein>
<dbReference type="Gene3D" id="3.80.10.10">
    <property type="entry name" value="Ribonuclease Inhibitor"/>
    <property type="match status" value="3"/>
</dbReference>
<keyword evidence="6" id="KW-1185">Reference proteome</keyword>
<organism evidence="5 6">
    <name type="scientific">Odynerus spinipes</name>
    <dbReference type="NCBI Taxonomy" id="1348599"/>
    <lineage>
        <taxon>Eukaryota</taxon>
        <taxon>Metazoa</taxon>
        <taxon>Ecdysozoa</taxon>
        <taxon>Arthropoda</taxon>
        <taxon>Hexapoda</taxon>
        <taxon>Insecta</taxon>
        <taxon>Pterygota</taxon>
        <taxon>Neoptera</taxon>
        <taxon>Endopterygota</taxon>
        <taxon>Hymenoptera</taxon>
        <taxon>Apocrita</taxon>
        <taxon>Aculeata</taxon>
        <taxon>Vespoidea</taxon>
        <taxon>Vespidae</taxon>
        <taxon>Eumeninae</taxon>
        <taxon>Odynerus</taxon>
    </lineage>
</organism>
<dbReference type="InterPro" id="IPR032675">
    <property type="entry name" value="LRR_dom_sf"/>
</dbReference>
<dbReference type="PANTHER" id="PTHR24366">
    <property type="entry name" value="IG(IMMUNOGLOBULIN) AND LRR(LEUCINE RICH REPEAT) DOMAINS"/>
    <property type="match status" value="1"/>
</dbReference>
<dbReference type="SMART" id="SM00365">
    <property type="entry name" value="LRR_SD22"/>
    <property type="match status" value="5"/>
</dbReference>
<keyword evidence="2" id="KW-0677">Repeat</keyword>
<keyword evidence="1" id="KW-0433">Leucine-rich repeat</keyword>
<name>A0AAD9VUC2_9HYME</name>
<dbReference type="SUPFAM" id="SSF52058">
    <property type="entry name" value="L domain-like"/>
    <property type="match status" value="1"/>
</dbReference>
<sequence>MKRSSSTTRDLFLRVALFALLIASSLAATTRSRGKKKVAKETTEVNVCEIESQQAPVYCYCDNNGFRNATDATCLVLNKFKVDDPMWPYFVSQIHLTKLAFTVRVAGSLDYIPSYILRQLKNLKIITFQYAKIDELAERSFSNLSSITEINLSRNMIVVLKKYAFENMRELTVINLDENRIAEINRDVFVSLPKLKTLYLNSNNISIVHDKAFKHLTNLQELQLTGNQISVITRESFHGLRNLKRLDLRTNLISMIGDRSFVEMPELTELELDQNSIEYISEKALDGMRNLKKLRLSENRLVSLEPDFLSGAPGIYFLDLRDNNLKTMTFNNIKPIVTNLYNSTSYFYLDGNKLICDCNLAWIWGLRNETKNTKLRDALEELTCFLESNNTALKINNEDLERNQELEIARNPDSYLADNLKNGNGEDEDRYLSDLADEGYDDLEEQYEDSSSDRNSQPKMQIVEGKVCYLKHLFDLKLEELPCPETTREDLMASEQPSSRHENAPVGSSGSIWFSSSTEAHRVDRFLLASSLLLLLLPSISTFIFT</sequence>
<dbReference type="Pfam" id="PF13855">
    <property type="entry name" value="LRR_8"/>
    <property type="match status" value="2"/>
</dbReference>
<reference evidence="5" key="2">
    <citation type="journal article" date="2023" name="Commun. Biol.">
        <title>Intrasexual cuticular hydrocarbon dimorphism in a wasp sheds light on hydrocarbon biosynthesis genes in Hymenoptera.</title>
        <authorList>
            <person name="Moris V.C."/>
            <person name="Podsiadlowski L."/>
            <person name="Martin S."/>
            <person name="Oeyen J.P."/>
            <person name="Donath A."/>
            <person name="Petersen M."/>
            <person name="Wilbrandt J."/>
            <person name="Misof B."/>
            <person name="Liedtke D."/>
            <person name="Thamm M."/>
            <person name="Scheiner R."/>
            <person name="Schmitt T."/>
            <person name="Niehuis O."/>
        </authorList>
    </citation>
    <scope>NUCLEOTIDE SEQUENCE</scope>
    <source>
        <strain evidence="5">GBR_01_08_01A</strain>
    </source>
</reference>